<dbReference type="OrthoDB" id="9802055at2"/>
<keyword evidence="10" id="KW-1185">Reference proteome</keyword>
<evidence type="ECO:0000256" key="5">
    <source>
        <dbReference type="ARBA" id="ARBA00022801"/>
    </source>
</evidence>
<dbReference type="GO" id="GO:0005829">
    <property type="term" value="C:cytosol"/>
    <property type="evidence" value="ECO:0007669"/>
    <property type="project" value="TreeGrafter"/>
</dbReference>
<feature type="domain" description="Peptidase M24" evidence="8">
    <location>
        <begin position="12"/>
        <end position="247"/>
    </location>
</feature>
<sequence>MFALKTPGEIDAIAAAGEVVGAVLTAIGEHAAPGVTPDELDMLAAEQIAAHGAKATFLHYHPQFAPTPYPAVTCISVNDAVVHGIPTAVPLEPGDILSVDLAVHLDGWCADAAFSMIVGEPRSPKDQKLIDTTEAALAAGIAAAVPGARMGDIGHAISSVARSARFGMLRDHGGHGVGRAMHEAPHVPNEGKRRRGLVLQPGLVIAIEPMLQAGGHDTYRHDPDGWTLRTKDGSRAAHAEHTIAVTEDGPRILTASRPPH</sequence>
<evidence type="ECO:0000256" key="6">
    <source>
        <dbReference type="HAMAP-Rule" id="MF_01974"/>
    </source>
</evidence>
<dbReference type="HAMAP" id="MF_01974">
    <property type="entry name" value="MetAP_1"/>
    <property type="match status" value="1"/>
</dbReference>
<evidence type="ECO:0000259" key="8">
    <source>
        <dbReference type="Pfam" id="PF00557"/>
    </source>
</evidence>
<keyword evidence="4 6" id="KW-0479">Metal-binding</keyword>
<dbReference type="EMBL" id="FRAP01000010">
    <property type="protein sequence ID" value="SHK69377.1"/>
    <property type="molecule type" value="Genomic_DNA"/>
</dbReference>
<dbReference type="PANTHER" id="PTHR43330:SF27">
    <property type="entry name" value="METHIONINE AMINOPEPTIDASE"/>
    <property type="match status" value="1"/>
</dbReference>
<dbReference type="InterPro" id="IPR001714">
    <property type="entry name" value="Pept_M24_MAP"/>
</dbReference>
<organism evidence="9 10">
    <name type="scientific">Pseudonocardia thermophila</name>
    <dbReference type="NCBI Taxonomy" id="1848"/>
    <lineage>
        <taxon>Bacteria</taxon>
        <taxon>Bacillati</taxon>
        <taxon>Actinomycetota</taxon>
        <taxon>Actinomycetes</taxon>
        <taxon>Pseudonocardiales</taxon>
        <taxon>Pseudonocardiaceae</taxon>
        <taxon>Pseudonocardia</taxon>
    </lineage>
</organism>
<feature type="binding site" evidence="6">
    <location>
        <position position="83"/>
    </location>
    <ligand>
        <name>substrate</name>
    </ligand>
</feature>
<accession>A0A1M6UJL7</accession>
<evidence type="ECO:0000313" key="10">
    <source>
        <dbReference type="Proteomes" id="UP000184363"/>
    </source>
</evidence>
<feature type="binding site" evidence="6">
    <location>
        <position position="240"/>
    </location>
    <ligand>
        <name>a divalent metal cation</name>
        <dbReference type="ChEBI" id="CHEBI:60240"/>
        <label>1</label>
    </ligand>
</feature>
<dbReference type="InterPro" id="IPR002467">
    <property type="entry name" value="Pept_M24A_MAP1"/>
</dbReference>
<dbReference type="CDD" id="cd01086">
    <property type="entry name" value="MetAP1"/>
    <property type="match status" value="1"/>
</dbReference>
<dbReference type="RefSeq" id="WP_073457615.1">
    <property type="nucleotide sequence ID" value="NZ_CALGVN010000001.1"/>
</dbReference>
<dbReference type="InterPro" id="IPR000994">
    <property type="entry name" value="Pept_M24"/>
</dbReference>
<comment type="subunit">
    <text evidence="6">Monomer.</text>
</comment>
<dbReference type="GO" id="GO:0070006">
    <property type="term" value="F:metalloaminopeptidase activity"/>
    <property type="evidence" value="ECO:0007669"/>
    <property type="project" value="UniProtKB-UniRule"/>
</dbReference>
<feature type="binding site" evidence="6">
    <location>
        <position position="111"/>
    </location>
    <ligand>
        <name>a divalent metal cation</name>
        <dbReference type="ChEBI" id="CHEBI:60240"/>
        <label>2</label>
        <note>catalytic</note>
    </ligand>
</feature>
<dbReference type="Proteomes" id="UP000184363">
    <property type="component" value="Unassembled WGS sequence"/>
</dbReference>
<dbReference type="GO" id="GO:0046872">
    <property type="term" value="F:metal ion binding"/>
    <property type="evidence" value="ECO:0007669"/>
    <property type="project" value="UniProtKB-UniRule"/>
</dbReference>
<dbReference type="PRINTS" id="PR00599">
    <property type="entry name" value="MAPEPTIDASE"/>
</dbReference>
<dbReference type="PANTHER" id="PTHR43330">
    <property type="entry name" value="METHIONINE AMINOPEPTIDASE"/>
    <property type="match status" value="1"/>
</dbReference>
<reference evidence="9 10" key="1">
    <citation type="submission" date="2016-11" db="EMBL/GenBank/DDBJ databases">
        <authorList>
            <person name="Jaros S."/>
            <person name="Januszkiewicz K."/>
            <person name="Wedrychowicz H."/>
        </authorList>
    </citation>
    <scope>NUCLEOTIDE SEQUENCE [LARGE SCALE GENOMIC DNA]</scope>
    <source>
        <strain evidence="9 10">DSM 43832</strain>
    </source>
</reference>
<evidence type="ECO:0000256" key="7">
    <source>
        <dbReference type="RuleBase" id="RU003653"/>
    </source>
</evidence>
<feature type="binding site" evidence="6">
    <location>
        <position position="208"/>
    </location>
    <ligand>
        <name>a divalent metal cation</name>
        <dbReference type="ChEBI" id="CHEBI:60240"/>
        <label>2</label>
        <note>catalytic</note>
    </ligand>
</feature>
<evidence type="ECO:0000256" key="1">
    <source>
        <dbReference type="ARBA" id="ARBA00002521"/>
    </source>
</evidence>
<feature type="binding site" evidence="6">
    <location>
        <position position="182"/>
    </location>
    <ligand>
        <name>substrate</name>
    </ligand>
</feature>
<dbReference type="NCBIfam" id="TIGR00500">
    <property type="entry name" value="met_pdase_I"/>
    <property type="match status" value="1"/>
</dbReference>
<dbReference type="InterPro" id="IPR036005">
    <property type="entry name" value="Creatinase/aminopeptidase-like"/>
</dbReference>
<dbReference type="AlphaFoldDB" id="A0A1M6UJL7"/>
<feature type="binding site" evidence="6">
    <location>
        <position position="111"/>
    </location>
    <ligand>
        <name>a divalent metal cation</name>
        <dbReference type="ChEBI" id="CHEBI:60240"/>
        <label>1</label>
    </ligand>
</feature>
<dbReference type="SUPFAM" id="SSF55920">
    <property type="entry name" value="Creatinase/aminopeptidase"/>
    <property type="match status" value="1"/>
</dbReference>
<feature type="binding site" evidence="6">
    <location>
        <position position="100"/>
    </location>
    <ligand>
        <name>a divalent metal cation</name>
        <dbReference type="ChEBI" id="CHEBI:60240"/>
        <label>1</label>
    </ligand>
</feature>
<name>A0A1M6UJL7_PSETH</name>
<dbReference type="Gene3D" id="3.90.230.10">
    <property type="entry name" value="Creatinase/methionine aminopeptidase superfamily"/>
    <property type="match status" value="1"/>
</dbReference>
<dbReference type="Pfam" id="PF00557">
    <property type="entry name" value="Peptidase_M24"/>
    <property type="match status" value="1"/>
</dbReference>
<protein>
    <recommendedName>
        <fullName evidence="6 7">Methionine aminopeptidase</fullName>
        <shortName evidence="6">MAP</shortName>
        <shortName evidence="6">MetAP</shortName>
        <ecNumber evidence="6 7">3.4.11.18</ecNumber>
    </recommendedName>
    <alternativeName>
        <fullName evidence="6">Peptidase M</fullName>
    </alternativeName>
</protein>
<keyword evidence="3 6" id="KW-0645">Protease</keyword>
<evidence type="ECO:0000256" key="4">
    <source>
        <dbReference type="ARBA" id="ARBA00022723"/>
    </source>
</evidence>
<comment type="catalytic activity">
    <reaction evidence="6 7">
        <text>Release of N-terminal amino acids, preferentially methionine, from peptides and arylamides.</text>
        <dbReference type="EC" id="3.4.11.18"/>
    </reaction>
</comment>
<keyword evidence="2 6" id="KW-0031">Aminopeptidase</keyword>
<proteinExistence type="inferred from homology"/>
<evidence type="ECO:0000256" key="3">
    <source>
        <dbReference type="ARBA" id="ARBA00022670"/>
    </source>
</evidence>
<dbReference type="GO" id="GO:0004239">
    <property type="term" value="F:initiator methionyl aminopeptidase activity"/>
    <property type="evidence" value="ECO:0007669"/>
    <property type="project" value="UniProtKB-UniRule"/>
</dbReference>
<keyword evidence="5 6" id="KW-0378">Hydrolase</keyword>
<evidence type="ECO:0000256" key="2">
    <source>
        <dbReference type="ARBA" id="ARBA00022438"/>
    </source>
</evidence>
<feature type="binding site" evidence="6">
    <location>
        <position position="240"/>
    </location>
    <ligand>
        <name>a divalent metal cation</name>
        <dbReference type="ChEBI" id="CHEBI:60240"/>
        <label>2</label>
        <note>catalytic</note>
    </ligand>
</feature>
<evidence type="ECO:0000313" key="9">
    <source>
        <dbReference type="EMBL" id="SHK69377.1"/>
    </source>
</evidence>
<feature type="binding site" evidence="6">
    <location>
        <position position="175"/>
    </location>
    <ligand>
        <name>a divalent metal cation</name>
        <dbReference type="ChEBI" id="CHEBI:60240"/>
        <label>2</label>
        <note>catalytic</note>
    </ligand>
</feature>
<dbReference type="STRING" id="1848.SAMN05443637_110117"/>
<dbReference type="EC" id="3.4.11.18" evidence="6 7"/>
<dbReference type="GO" id="GO:0006508">
    <property type="term" value="P:proteolysis"/>
    <property type="evidence" value="ECO:0007669"/>
    <property type="project" value="UniProtKB-KW"/>
</dbReference>
<gene>
    <name evidence="6" type="primary">map</name>
    <name evidence="9" type="ORF">SAMN05443637_110117</name>
</gene>
<comment type="similarity">
    <text evidence="6">Belongs to the peptidase M24A family. Methionine aminopeptidase type 1 subfamily.</text>
</comment>
<comment type="function">
    <text evidence="1 6">Removes the N-terminal methionine from nascent proteins. The N-terminal methionine is often cleaved when the second residue in the primary sequence is small and uncharged (Met-Ala-, Cys, Gly, Pro, Ser, Thr, or Val). Requires deformylation of the N(alpha)-formylated initiator methionine before it can be hydrolyzed.</text>
</comment>
<comment type="cofactor">
    <cofactor evidence="6">
        <name>Co(2+)</name>
        <dbReference type="ChEBI" id="CHEBI:48828"/>
    </cofactor>
    <cofactor evidence="6">
        <name>Zn(2+)</name>
        <dbReference type="ChEBI" id="CHEBI:29105"/>
    </cofactor>
    <cofactor evidence="6">
        <name>Mn(2+)</name>
        <dbReference type="ChEBI" id="CHEBI:29035"/>
    </cofactor>
    <cofactor evidence="6">
        <name>Fe(2+)</name>
        <dbReference type="ChEBI" id="CHEBI:29033"/>
    </cofactor>
    <text evidence="6">Binds 2 divalent metal cations per subunit. Has a high-affinity and a low affinity metal-binding site. The true nature of the physiological cofactor is under debate. The enzyme is active with cobalt, zinc, manganese or divalent iron ions. Most likely, methionine aminopeptidases function as mononuclear Fe(2+)-metalloproteases under physiological conditions, and the catalytically relevant metal-binding site has been assigned to the histidine-containing high-affinity site.</text>
</comment>